<sequence length="174" mass="19409">MRKNKGYKDIVSLIYAVVVILTFFSFMILGFSESLLAELIISTVILGAAGIYSRNAASKVQKTKDTARIHRQHLEELQDIRELAGTWRHPGAEWLAELVAGIEDRFQYSAPVSHSSLFAIEVILTQQISLLHDQVTLLMALQSPGSNWEESASELAESISATLQRRNRELAALK</sequence>
<reference evidence="2" key="1">
    <citation type="submission" date="2022-01" db="EMBL/GenBank/DDBJ databases">
        <authorList>
            <person name="Criscuolo A."/>
        </authorList>
    </citation>
    <scope>NUCLEOTIDE SEQUENCE</scope>
    <source>
        <strain evidence="2">CIP111892</strain>
    </source>
</reference>
<feature type="transmembrane region" description="Helical" evidence="1">
    <location>
        <begin position="35"/>
        <end position="52"/>
    </location>
</feature>
<feature type="transmembrane region" description="Helical" evidence="1">
    <location>
        <begin position="12"/>
        <end position="29"/>
    </location>
</feature>
<organism evidence="2 3">
    <name type="scientific">Paenibacillus auburnensis</name>
    <dbReference type="NCBI Taxonomy" id="2905649"/>
    <lineage>
        <taxon>Bacteria</taxon>
        <taxon>Bacillati</taxon>
        <taxon>Bacillota</taxon>
        <taxon>Bacilli</taxon>
        <taxon>Bacillales</taxon>
        <taxon>Paenibacillaceae</taxon>
        <taxon>Paenibacillus</taxon>
    </lineage>
</organism>
<keyword evidence="1" id="KW-0812">Transmembrane</keyword>
<dbReference type="EMBL" id="CAKMMG010000016">
    <property type="protein sequence ID" value="CAH1225490.1"/>
    <property type="molecule type" value="Genomic_DNA"/>
</dbReference>
<gene>
    <name evidence="2" type="ORF">PAECIP111892_05625</name>
</gene>
<comment type="caution">
    <text evidence="2">The sequence shown here is derived from an EMBL/GenBank/DDBJ whole genome shotgun (WGS) entry which is preliminary data.</text>
</comment>
<dbReference type="RefSeq" id="WP_236337470.1">
    <property type="nucleotide sequence ID" value="NZ_CAKMMG010000016.1"/>
</dbReference>
<evidence type="ECO:0000313" key="2">
    <source>
        <dbReference type="EMBL" id="CAH1225490.1"/>
    </source>
</evidence>
<proteinExistence type="predicted"/>
<keyword evidence="1" id="KW-0472">Membrane</keyword>
<name>A0ABM9CVA8_9BACL</name>
<evidence type="ECO:0000256" key="1">
    <source>
        <dbReference type="SAM" id="Phobius"/>
    </source>
</evidence>
<protein>
    <submittedName>
        <fullName evidence="2">Uncharacterized protein</fullName>
    </submittedName>
</protein>
<keyword evidence="3" id="KW-1185">Reference proteome</keyword>
<accession>A0ABM9CVA8</accession>
<dbReference type="Proteomes" id="UP000838324">
    <property type="component" value="Unassembled WGS sequence"/>
</dbReference>
<evidence type="ECO:0000313" key="3">
    <source>
        <dbReference type="Proteomes" id="UP000838324"/>
    </source>
</evidence>
<keyword evidence="1" id="KW-1133">Transmembrane helix</keyword>